<dbReference type="Proteomes" id="UP001596523">
    <property type="component" value="Unassembled WGS sequence"/>
</dbReference>
<evidence type="ECO:0000313" key="7">
    <source>
        <dbReference type="EMBL" id="MFC7308541.1"/>
    </source>
</evidence>
<sequence length="185" mass="19552">MVAGMLAAVSAAAVLAAGGGPMGARDCYWMRAEADFAPPTAFIPSEAKTYDMDLVPAASHIEVEQRGDEGGTTVALRVKGMKAGHKYGVHVHQKPCGAKPEDAGGHYQHRKDPVQPSKNPAYLNPENEVWLDFEADADGAATARSEHSWSFRRGEAASVVLHRAPGGAGDRLACFTVPFGSLPRA</sequence>
<dbReference type="Gene3D" id="2.60.40.200">
    <property type="entry name" value="Superoxide dismutase, copper/zinc binding domain"/>
    <property type="match status" value="1"/>
</dbReference>
<dbReference type="Pfam" id="PF00080">
    <property type="entry name" value="Sod_Cu"/>
    <property type="match status" value="1"/>
</dbReference>
<dbReference type="RefSeq" id="WP_381836621.1">
    <property type="nucleotide sequence ID" value="NZ_JBHTCF010000016.1"/>
</dbReference>
<keyword evidence="3" id="KW-0862">Zinc</keyword>
<proteinExistence type="inferred from homology"/>
<comment type="caution">
    <text evidence="7">The sequence shown here is derived from an EMBL/GenBank/DDBJ whole genome shotgun (WGS) entry which is preliminary data.</text>
</comment>
<evidence type="ECO:0000256" key="4">
    <source>
        <dbReference type="SAM" id="MobiDB-lite"/>
    </source>
</evidence>
<evidence type="ECO:0000256" key="1">
    <source>
        <dbReference type="ARBA" id="ARBA00010457"/>
    </source>
</evidence>
<name>A0ABW2JSE4_9ACTN</name>
<organism evidence="7 8">
    <name type="scientific">Streptomyces monticola</name>
    <dbReference type="NCBI Taxonomy" id="2666263"/>
    <lineage>
        <taxon>Bacteria</taxon>
        <taxon>Bacillati</taxon>
        <taxon>Actinomycetota</taxon>
        <taxon>Actinomycetes</taxon>
        <taxon>Kitasatosporales</taxon>
        <taxon>Streptomycetaceae</taxon>
        <taxon>Streptomyces</taxon>
    </lineage>
</organism>
<dbReference type="SUPFAM" id="SSF49329">
    <property type="entry name" value="Cu,Zn superoxide dismutase-like"/>
    <property type="match status" value="1"/>
</dbReference>
<dbReference type="PROSITE" id="PS00332">
    <property type="entry name" value="SOD_CU_ZN_2"/>
    <property type="match status" value="1"/>
</dbReference>
<keyword evidence="3" id="KW-0186">Copper</keyword>
<keyword evidence="3" id="KW-0560">Oxidoreductase</keyword>
<dbReference type="InterPro" id="IPR036423">
    <property type="entry name" value="SOD-like_Cu/Zn_dom_sf"/>
</dbReference>
<evidence type="ECO:0000256" key="2">
    <source>
        <dbReference type="ARBA" id="ARBA00024900"/>
    </source>
</evidence>
<evidence type="ECO:0000256" key="3">
    <source>
        <dbReference type="RuleBase" id="RU000393"/>
    </source>
</evidence>
<feature type="region of interest" description="Disordered" evidence="4">
    <location>
        <begin position="97"/>
        <end position="123"/>
    </location>
</feature>
<evidence type="ECO:0000259" key="6">
    <source>
        <dbReference type="Pfam" id="PF00080"/>
    </source>
</evidence>
<dbReference type="EC" id="1.15.1.1" evidence="3"/>
<feature type="domain" description="Superoxide dismutase copper/zinc binding" evidence="6">
    <location>
        <begin position="60"/>
        <end position="174"/>
    </location>
</feature>
<comment type="function">
    <text evidence="2">Destroys radicals which are normally produced within the cells and which are toxic to biological systems. May play a role in favoring mycobacterial survival in phagocytes.</text>
</comment>
<evidence type="ECO:0000256" key="5">
    <source>
        <dbReference type="SAM" id="SignalP"/>
    </source>
</evidence>
<reference evidence="8" key="1">
    <citation type="journal article" date="2019" name="Int. J. Syst. Evol. Microbiol.">
        <title>The Global Catalogue of Microorganisms (GCM) 10K type strain sequencing project: providing services to taxonomists for standard genome sequencing and annotation.</title>
        <authorList>
            <consortium name="The Broad Institute Genomics Platform"/>
            <consortium name="The Broad Institute Genome Sequencing Center for Infectious Disease"/>
            <person name="Wu L."/>
            <person name="Ma J."/>
        </authorList>
    </citation>
    <scope>NUCLEOTIDE SEQUENCE [LARGE SCALE GENOMIC DNA]</scope>
    <source>
        <strain evidence="8">SYNS20</strain>
    </source>
</reference>
<dbReference type="InterPro" id="IPR001424">
    <property type="entry name" value="SOD_Cu_Zn_dom"/>
</dbReference>
<accession>A0ABW2JSE4</accession>
<comment type="similarity">
    <text evidence="1 3">Belongs to the Cu-Zn superoxide dismutase family.</text>
</comment>
<keyword evidence="3" id="KW-0479">Metal-binding</keyword>
<feature type="signal peptide" evidence="5">
    <location>
        <begin position="1"/>
        <end position="16"/>
    </location>
</feature>
<gene>
    <name evidence="7" type="ORF">ACFQVC_30520</name>
</gene>
<comment type="cofactor">
    <cofactor evidence="3">
        <name>Zn(2+)</name>
        <dbReference type="ChEBI" id="CHEBI:29105"/>
    </cofactor>
    <text evidence="3">Binds 1 zinc ion per subunit.</text>
</comment>
<protein>
    <recommendedName>
        <fullName evidence="3">Superoxide dismutase [Cu-Zn]</fullName>
        <ecNumber evidence="3">1.15.1.1</ecNumber>
    </recommendedName>
</protein>
<keyword evidence="5" id="KW-0732">Signal</keyword>
<dbReference type="EMBL" id="JBHTCF010000016">
    <property type="protein sequence ID" value="MFC7308541.1"/>
    <property type="molecule type" value="Genomic_DNA"/>
</dbReference>
<feature type="chain" id="PRO_5046832739" description="Superoxide dismutase [Cu-Zn]" evidence="5">
    <location>
        <begin position="17"/>
        <end position="185"/>
    </location>
</feature>
<comment type="catalytic activity">
    <reaction evidence="3">
        <text>2 superoxide + 2 H(+) = H2O2 + O2</text>
        <dbReference type="Rhea" id="RHEA:20696"/>
        <dbReference type="ChEBI" id="CHEBI:15378"/>
        <dbReference type="ChEBI" id="CHEBI:15379"/>
        <dbReference type="ChEBI" id="CHEBI:16240"/>
        <dbReference type="ChEBI" id="CHEBI:18421"/>
        <dbReference type="EC" id="1.15.1.1"/>
    </reaction>
</comment>
<evidence type="ECO:0000313" key="8">
    <source>
        <dbReference type="Proteomes" id="UP001596523"/>
    </source>
</evidence>
<comment type="cofactor">
    <cofactor evidence="3">
        <name>Cu cation</name>
        <dbReference type="ChEBI" id="CHEBI:23378"/>
    </cofactor>
    <text evidence="3">Binds 1 copper ion per subunit.</text>
</comment>
<keyword evidence="8" id="KW-1185">Reference proteome</keyword>
<dbReference type="InterPro" id="IPR018152">
    <property type="entry name" value="SOD_Cu/Zn_BS"/>
</dbReference>